<evidence type="ECO:0000313" key="6">
    <source>
        <dbReference type="Proteomes" id="UP001153620"/>
    </source>
</evidence>
<evidence type="ECO:0000256" key="4">
    <source>
        <dbReference type="SAM" id="SignalP"/>
    </source>
</evidence>
<keyword evidence="6" id="KW-1185">Reference proteome</keyword>
<feature type="coiled-coil region" evidence="3">
    <location>
        <begin position="318"/>
        <end position="345"/>
    </location>
</feature>
<evidence type="ECO:0000256" key="2">
    <source>
        <dbReference type="ARBA" id="ARBA00022737"/>
    </source>
</evidence>
<keyword evidence="4" id="KW-0732">Signal</keyword>
<evidence type="ECO:0000313" key="5">
    <source>
        <dbReference type="EMBL" id="CAG9798480.1"/>
    </source>
</evidence>
<dbReference type="PANTHER" id="PTHR45712:SF22">
    <property type="entry name" value="INSULIN-LIKE GROWTH FACTOR-BINDING PROTEIN COMPLEX ACID LABILE SUBUNIT"/>
    <property type="match status" value="1"/>
</dbReference>
<evidence type="ECO:0000256" key="1">
    <source>
        <dbReference type="ARBA" id="ARBA00022614"/>
    </source>
</evidence>
<sequence length="350" mass="40134">MDRKILFLVFIILMNFHTACSQILACGYRNYSTFGYTCDLLLYNPTGAYNFSRISGTHLPGKTNDDVRLVTKTSDSNSTNVPSIICDTFKNAIWIELNTMGIEYFDENTFQNCKKLEYLDLNFNKITKIDEKSFNENLELRELHLYKSRLTTLPENIFANQHKIITLDLRLNQIADLPRNIFKTIKHVSILYLSDNKLKVFHAFGFSSNLTTVHLQNNQIEAFDQNFIDDTGVNLLDMTNNSCANVKINDSSPSRLQMRMLLVKCFDNYLNLVQDTTTTISVTTSTTEITLPPECSDEDLDERVCRLEIENKELKLNLESQSKDSKALAAALDELETRMTEMENRPCSCV</sequence>
<organism evidence="5 6">
    <name type="scientific">Chironomus riparius</name>
    <dbReference type="NCBI Taxonomy" id="315576"/>
    <lineage>
        <taxon>Eukaryota</taxon>
        <taxon>Metazoa</taxon>
        <taxon>Ecdysozoa</taxon>
        <taxon>Arthropoda</taxon>
        <taxon>Hexapoda</taxon>
        <taxon>Insecta</taxon>
        <taxon>Pterygota</taxon>
        <taxon>Neoptera</taxon>
        <taxon>Endopterygota</taxon>
        <taxon>Diptera</taxon>
        <taxon>Nematocera</taxon>
        <taxon>Chironomoidea</taxon>
        <taxon>Chironomidae</taxon>
        <taxon>Chironominae</taxon>
        <taxon>Chironomus</taxon>
    </lineage>
</organism>
<accession>A0A9N9RI76</accession>
<keyword evidence="2" id="KW-0677">Repeat</keyword>
<dbReference type="InterPro" id="IPR032675">
    <property type="entry name" value="LRR_dom_sf"/>
</dbReference>
<dbReference type="AlphaFoldDB" id="A0A9N9RI76"/>
<reference evidence="5" key="1">
    <citation type="submission" date="2022-01" db="EMBL/GenBank/DDBJ databases">
        <authorList>
            <person name="King R."/>
        </authorList>
    </citation>
    <scope>NUCLEOTIDE SEQUENCE</scope>
</reference>
<dbReference type="InterPro" id="IPR050333">
    <property type="entry name" value="SLRP"/>
</dbReference>
<feature type="chain" id="PRO_5040485985" evidence="4">
    <location>
        <begin position="22"/>
        <end position="350"/>
    </location>
</feature>
<dbReference type="Pfam" id="PF13306">
    <property type="entry name" value="LRR_5"/>
    <property type="match status" value="1"/>
</dbReference>
<protein>
    <submittedName>
        <fullName evidence="5">Uncharacterized protein</fullName>
    </submittedName>
</protein>
<dbReference type="OrthoDB" id="676979at2759"/>
<dbReference type="PANTHER" id="PTHR45712">
    <property type="entry name" value="AGAP008170-PA"/>
    <property type="match status" value="1"/>
</dbReference>
<reference evidence="5" key="2">
    <citation type="submission" date="2022-10" db="EMBL/GenBank/DDBJ databases">
        <authorList>
            <consortium name="ENA_rothamsted_submissions"/>
            <consortium name="culmorum"/>
            <person name="King R."/>
        </authorList>
    </citation>
    <scope>NUCLEOTIDE SEQUENCE</scope>
</reference>
<dbReference type="SMART" id="SM00369">
    <property type="entry name" value="LRR_TYP"/>
    <property type="match status" value="4"/>
</dbReference>
<dbReference type="Gene3D" id="3.80.10.10">
    <property type="entry name" value="Ribonuclease Inhibitor"/>
    <property type="match status" value="1"/>
</dbReference>
<dbReference type="InterPro" id="IPR026906">
    <property type="entry name" value="LRR_5"/>
</dbReference>
<dbReference type="EMBL" id="OU895877">
    <property type="protein sequence ID" value="CAG9798480.1"/>
    <property type="molecule type" value="Genomic_DNA"/>
</dbReference>
<dbReference type="InterPro" id="IPR003591">
    <property type="entry name" value="Leu-rich_rpt_typical-subtyp"/>
</dbReference>
<keyword evidence="3" id="KW-0175">Coiled coil</keyword>
<proteinExistence type="predicted"/>
<dbReference type="SUPFAM" id="SSF52058">
    <property type="entry name" value="L domain-like"/>
    <property type="match status" value="1"/>
</dbReference>
<keyword evidence="1" id="KW-0433">Leucine-rich repeat</keyword>
<feature type="signal peptide" evidence="4">
    <location>
        <begin position="1"/>
        <end position="21"/>
    </location>
</feature>
<evidence type="ECO:0000256" key="3">
    <source>
        <dbReference type="SAM" id="Coils"/>
    </source>
</evidence>
<gene>
    <name evidence="5" type="ORF">CHIRRI_LOCUS1462</name>
</gene>
<name>A0A9N9RI76_9DIPT</name>
<dbReference type="Proteomes" id="UP001153620">
    <property type="component" value="Chromosome 1"/>
</dbReference>